<dbReference type="Proteomes" id="UP001189429">
    <property type="component" value="Unassembled WGS sequence"/>
</dbReference>
<proteinExistence type="predicted"/>
<evidence type="ECO:0000313" key="1">
    <source>
        <dbReference type="EMBL" id="CAK0817634.1"/>
    </source>
</evidence>
<accession>A0ABN9RF25</accession>
<keyword evidence="2" id="KW-1185">Reference proteome</keyword>
<protein>
    <submittedName>
        <fullName evidence="1">Uncharacterized protein</fullName>
    </submittedName>
</protein>
<dbReference type="EMBL" id="CAUYUJ010006524">
    <property type="protein sequence ID" value="CAK0817634.1"/>
    <property type="molecule type" value="Genomic_DNA"/>
</dbReference>
<comment type="caution">
    <text evidence="1">The sequence shown here is derived from an EMBL/GenBank/DDBJ whole genome shotgun (WGS) entry which is preliminary data.</text>
</comment>
<organism evidence="1 2">
    <name type="scientific">Prorocentrum cordatum</name>
    <dbReference type="NCBI Taxonomy" id="2364126"/>
    <lineage>
        <taxon>Eukaryota</taxon>
        <taxon>Sar</taxon>
        <taxon>Alveolata</taxon>
        <taxon>Dinophyceae</taxon>
        <taxon>Prorocentrales</taxon>
        <taxon>Prorocentraceae</taxon>
        <taxon>Prorocentrum</taxon>
    </lineage>
</organism>
<reference evidence="1" key="1">
    <citation type="submission" date="2023-10" db="EMBL/GenBank/DDBJ databases">
        <authorList>
            <person name="Chen Y."/>
            <person name="Shah S."/>
            <person name="Dougan E. K."/>
            <person name="Thang M."/>
            <person name="Chan C."/>
        </authorList>
    </citation>
    <scope>NUCLEOTIDE SEQUENCE [LARGE SCALE GENOMIC DNA]</scope>
</reference>
<sequence length="105" mass="11430">MLLRTTLEVPVDNAAKHLTEPSTLRGKLTAKTAPSVLAAKDVVIFREGADKGYQFLPQAEQACCTVLVTGRFAERPLMAPNGERFAKDGRCNGLRGPVADHRLVR</sequence>
<evidence type="ECO:0000313" key="2">
    <source>
        <dbReference type="Proteomes" id="UP001189429"/>
    </source>
</evidence>
<name>A0ABN9RF25_9DINO</name>
<gene>
    <name evidence="1" type="ORF">PCOR1329_LOCUS20187</name>
</gene>